<accession>A0ABS8JXW3</accession>
<keyword evidence="1" id="KW-0472">Membrane</keyword>
<keyword evidence="3" id="KW-1185">Reference proteome</keyword>
<keyword evidence="1" id="KW-1133">Transmembrane helix</keyword>
<keyword evidence="1" id="KW-0812">Transmembrane</keyword>
<dbReference type="EMBL" id="JAJITD010000009">
    <property type="protein sequence ID" value="MCC8394735.1"/>
    <property type="molecule type" value="Genomic_DNA"/>
</dbReference>
<dbReference type="RefSeq" id="WP_230510966.1">
    <property type="nucleotide sequence ID" value="NZ_JAJITD010000009.1"/>
</dbReference>
<feature type="transmembrane region" description="Helical" evidence="1">
    <location>
        <begin position="54"/>
        <end position="78"/>
    </location>
</feature>
<proteinExistence type="predicted"/>
<comment type="caution">
    <text evidence="2">The sequence shown here is derived from an EMBL/GenBank/DDBJ whole genome shotgun (WGS) entry which is preliminary data.</text>
</comment>
<feature type="transmembrane region" description="Helical" evidence="1">
    <location>
        <begin position="7"/>
        <end position="25"/>
    </location>
</feature>
<evidence type="ECO:0000313" key="2">
    <source>
        <dbReference type="EMBL" id="MCC8394735.1"/>
    </source>
</evidence>
<organism evidence="2 3">
    <name type="scientific">Paraburkholderia sejongensis</name>
    <dbReference type="NCBI Taxonomy" id="2886946"/>
    <lineage>
        <taxon>Bacteria</taxon>
        <taxon>Pseudomonadati</taxon>
        <taxon>Pseudomonadota</taxon>
        <taxon>Betaproteobacteria</taxon>
        <taxon>Burkholderiales</taxon>
        <taxon>Burkholderiaceae</taxon>
        <taxon>Paraburkholderia</taxon>
    </lineage>
</organism>
<name>A0ABS8JXW3_9BURK</name>
<sequence length="83" mass="10037">METLVRRLFKLALFISVFLLSVRYLPPNHEWTDSESRAYWAASDWLGIQDPRDFYFLLWLSVELIVAISAYVVIIKLWRRFRK</sequence>
<reference evidence="2 3" key="1">
    <citation type="submission" date="2021-11" db="EMBL/GenBank/DDBJ databases">
        <authorList>
            <person name="Oh E.-T."/>
            <person name="Kim S.-B."/>
        </authorList>
    </citation>
    <scope>NUCLEOTIDE SEQUENCE [LARGE SCALE GENOMIC DNA]</scope>
    <source>
        <strain evidence="2 3">MMS20-SJTR3</strain>
    </source>
</reference>
<protein>
    <submittedName>
        <fullName evidence="2">Uncharacterized protein</fullName>
    </submittedName>
</protein>
<gene>
    <name evidence="2" type="ORF">LJ656_19255</name>
</gene>
<dbReference type="Proteomes" id="UP001431019">
    <property type="component" value="Unassembled WGS sequence"/>
</dbReference>
<evidence type="ECO:0000313" key="3">
    <source>
        <dbReference type="Proteomes" id="UP001431019"/>
    </source>
</evidence>
<evidence type="ECO:0000256" key="1">
    <source>
        <dbReference type="SAM" id="Phobius"/>
    </source>
</evidence>